<dbReference type="InterPro" id="IPR022796">
    <property type="entry name" value="Chloroa_b-bind"/>
</dbReference>
<reference evidence="9" key="1">
    <citation type="submission" date="2021-01" db="EMBL/GenBank/DDBJ databases">
        <authorList>
            <person name="Corre E."/>
            <person name="Pelletier E."/>
            <person name="Niang G."/>
            <person name="Scheremetjew M."/>
            <person name="Finn R."/>
            <person name="Kale V."/>
            <person name="Holt S."/>
            <person name="Cochrane G."/>
            <person name="Meng A."/>
            <person name="Brown T."/>
            <person name="Cohen L."/>
        </authorList>
    </citation>
    <scope>NUCLEOTIDE SEQUENCE</scope>
    <source>
        <strain evidence="9">CCMP1723</strain>
    </source>
</reference>
<feature type="compositionally biased region" description="Basic and acidic residues" evidence="8">
    <location>
        <begin position="14"/>
        <end position="25"/>
    </location>
</feature>
<feature type="binding site" evidence="6">
    <location>
        <position position="198"/>
    </location>
    <ligand>
        <name>chlorophyll a</name>
        <dbReference type="ChEBI" id="CHEBI:58416"/>
        <label>1</label>
    </ligand>
</feature>
<protein>
    <recommendedName>
        <fullName evidence="7">Chlorophyll a-b binding protein, chloroplastic</fullName>
    </recommendedName>
</protein>
<sequence length="277" mass="30252">MLIGWPGFSKGGHRKDFARSSRPETNRNQNMISSTLATSLSTNAVRVVARKRSTRSLRTFAVTAGTHWLPGTKPPPYLDGTMAGDYGFDPLRLGANQETLPYLQEAELMNGRWAMHATAGILFTDAFGLPKWWEAGEAAIGDWDLKTLIALQVVIMGFLEAARIRGFMATGQSGVIGNFPFDPTGQDSPEMRLKEVKNGRLAMMSFLGMVSQYGVTGTSPLEGLKAHMANPAGVNIFTSSVGNEMVAAIIFASIAPCYFVLKEQIEEGEDEFRPIPW</sequence>
<dbReference type="AlphaFoldDB" id="A0A7S0NH34"/>
<comment type="similarity">
    <text evidence="7">Belongs to the light-harvesting chlorophyll a/b-binding (LHC) protein family.</text>
</comment>
<evidence type="ECO:0000256" key="6">
    <source>
        <dbReference type="PIRSR" id="PIRSR601344-1"/>
    </source>
</evidence>
<keyword evidence="2 7" id="KW-0150">Chloroplast</keyword>
<feature type="binding site" evidence="6">
    <location>
        <position position="227"/>
    </location>
    <ligand>
        <name>chlorophyll a</name>
        <dbReference type="ChEBI" id="CHEBI:58416"/>
        <label>1</label>
    </ligand>
</feature>
<keyword evidence="7" id="KW-0604">Photosystem II</keyword>
<feature type="binding site" description="axial binding residue" evidence="6">
    <location>
        <position position="112"/>
    </location>
    <ligand>
        <name>chlorophyll b</name>
        <dbReference type="ChEBI" id="CHEBI:61721"/>
        <label>1</label>
    </ligand>
    <ligandPart>
        <name>Mg</name>
        <dbReference type="ChEBI" id="CHEBI:25107"/>
    </ligandPart>
</feature>
<gene>
    <name evidence="9" type="ORF">MCOM1403_LOCUS829</name>
</gene>
<dbReference type="InterPro" id="IPR001344">
    <property type="entry name" value="Chloro_AB-bd_pln"/>
</dbReference>
<feature type="binding site" evidence="6">
    <location>
        <position position="212"/>
    </location>
    <ligand>
        <name>chlorophyll a</name>
        <dbReference type="ChEBI" id="CHEBI:58416"/>
        <label>1</label>
    </ligand>
</feature>
<dbReference type="Gene3D" id="1.10.3460.10">
    <property type="entry name" value="Chlorophyll a/b binding protein domain"/>
    <property type="match status" value="1"/>
</dbReference>
<keyword evidence="7" id="KW-0793">Thylakoid</keyword>
<keyword evidence="7" id="KW-0603">Photosystem I</keyword>
<evidence type="ECO:0000256" key="7">
    <source>
        <dbReference type="RuleBase" id="RU363080"/>
    </source>
</evidence>
<evidence type="ECO:0000313" key="9">
    <source>
        <dbReference type="EMBL" id="CAD8513404.1"/>
    </source>
</evidence>
<comment type="function">
    <text evidence="7">The light-harvesting complex (LHC) functions as a light receptor, it captures and delivers excitation energy to photosystems with which it is closely associated.</text>
</comment>
<dbReference type="GO" id="GO:0009522">
    <property type="term" value="C:photosystem I"/>
    <property type="evidence" value="ECO:0007669"/>
    <property type="project" value="UniProtKB-KW"/>
</dbReference>
<dbReference type="EMBL" id="HBEQ01001040">
    <property type="protein sequence ID" value="CAD8513404.1"/>
    <property type="molecule type" value="Transcribed_RNA"/>
</dbReference>
<feature type="region of interest" description="Disordered" evidence="8">
    <location>
        <begin position="1"/>
        <end position="33"/>
    </location>
</feature>
<evidence type="ECO:0000256" key="3">
    <source>
        <dbReference type="ARBA" id="ARBA00022531"/>
    </source>
</evidence>
<accession>A0A7S0NH34</accession>
<keyword evidence="4 7" id="KW-0934">Plastid</keyword>
<feature type="binding site" evidence="6">
    <location>
        <position position="200"/>
    </location>
    <ligand>
        <name>chlorophyll a</name>
        <dbReference type="ChEBI" id="CHEBI:58416"/>
        <label>1</label>
    </ligand>
</feature>
<evidence type="ECO:0000256" key="2">
    <source>
        <dbReference type="ARBA" id="ARBA00022528"/>
    </source>
</evidence>
<dbReference type="Pfam" id="PF00504">
    <property type="entry name" value="Chloroa_b-bind"/>
    <property type="match status" value="1"/>
</dbReference>
<feature type="binding site" evidence="6">
    <location>
        <position position="107"/>
    </location>
    <ligand>
        <name>chlorophyll b</name>
        <dbReference type="ChEBI" id="CHEBI:61721"/>
        <label>2</label>
    </ligand>
</feature>
<dbReference type="PANTHER" id="PTHR21649">
    <property type="entry name" value="CHLOROPHYLL A/B BINDING PROTEIN"/>
    <property type="match status" value="1"/>
</dbReference>
<evidence type="ECO:0000256" key="4">
    <source>
        <dbReference type="ARBA" id="ARBA00022640"/>
    </source>
</evidence>
<dbReference type="GO" id="GO:0009523">
    <property type="term" value="C:photosystem II"/>
    <property type="evidence" value="ECO:0007669"/>
    <property type="project" value="UniProtKB-KW"/>
</dbReference>
<proteinExistence type="inferred from homology"/>
<evidence type="ECO:0000256" key="1">
    <source>
        <dbReference type="ARBA" id="ARBA00022494"/>
    </source>
</evidence>
<feature type="binding site" evidence="6">
    <location>
        <position position="194"/>
    </location>
    <ligand>
        <name>chlorophyll a</name>
        <dbReference type="ChEBI" id="CHEBI:58416"/>
        <label>1</label>
    </ligand>
</feature>
<dbReference type="GO" id="GO:0009765">
    <property type="term" value="P:photosynthesis, light harvesting"/>
    <property type="evidence" value="ECO:0007669"/>
    <property type="project" value="InterPro"/>
</dbReference>
<dbReference type="SUPFAM" id="SSF103511">
    <property type="entry name" value="Chlorophyll a-b binding protein"/>
    <property type="match status" value="1"/>
</dbReference>
<keyword evidence="1 6" id="KW-0148">Chlorophyll</keyword>
<evidence type="ECO:0000256" key="5">
    <source>
        <dbReference type="ARBA" id="ARBA00022991"/>
    </source>
</evidence>
<evidence type="ECO:0000256" key="8">
    <source>
        <dbReference type="SAM" id="MobiDB-lite"/>
    </source>
</evidence>
<feature type="binding site" evidence="6">
    <location>
        <position position="195"/>
    </location>
    <ligand>
        <name>chlorophyll a</name>
        <dbReference type="ChEBI" id="CHEBI:58416"/>
        <label>1</label>
    </ligand>
</feature>
<comment type="subcellular location">
    <subcellularLocation>
        <location evidence="7">Plastid</location>
        <location evidence="7">Chloroplast thylakoid membrane</location>
    </subcellularLocation>
</comment>
<dbReference type="GO" id="GO:0016168">
    <property type="term" value="F:chlorophyll binding"/>
    <property type="evidence" value="ECO:0007669"/>
    <property type="project" value="UniProtKB-KW"/>
</dbReference>
<organism evidence="9">
    <name type="scientific">Micromonas pusilla</name>
    <name type="common">Picoplanktonic green alga</name>
    <name type="synonym">Chromulina pusilla</name>
    <dbReference type="NCBI Taxonomy" id="38833"/>
    <lineage>
        <taxon>Eukaryota</taxon>
        <taxon>Viridiplantae</taxon>
        <taxon>Chlorophyta</taxon>
        <taxon>Mamiellophyceae</taxon>
        <taxon>Mamiellales</taxon>
        <taxon>Mamiellaceae</taxon>
        <taxon>Micromonas</taxon>
    </lineage>
</organism>
<keyword evidence="5 7" id="KW-0157">Chromophore</keyword>
<dbReference type="GO" id="GO:0009535">
    <property type="term" value="C:chloroplast thylakoid membrane"/>
    <property type="evidence" value="ECO:0007669"/>
    <property type="project" value="UniProtKB-SubCell"/>
</dbReference>
<name>A0A7S0NH34_MICPS</name>
<keyword evidence="3 7" id="KW-0602">Photosynthesis</keyword>